<dbReference type="Gene3D" id="1.10.3290.10">
    <property type="entry name" value="Fido-like domain"/>
    <property type="match status" value="1"/>
</dbReference>
<proteinExistence type="predicted"/>
<dbReference type="Pfam" id="PF02661">
    <property type="entry name" value="Fic"/>
    <property type="match status" value="1"/>
</dbReference>
<dbReference type="EMBL" id="JBHRYQ010000001">
    <property type="protein sequence ID" value="MFC3810385.1"/>
    <property type="molecule type" value="Genomic_DNA"/>
</dbReference>
<comment type="caution">
    <text evidence="2">The sequence shown here is derived from an EMBL/GenBank/DDBJ whole genome shotgun (WGS) entry which is preliminary data.</text>
</comment>
<keyword evidence="3" id="KW-1185">Reference proteome</keyword>
<protein>
    <submittedName>
        <fullName evidence="2">Fic family protein</fullName>
    </submittedName>
</protein>
<dbReference type="InterPro" id="IPR040198">
    <property type="entry name" value="Fido_containing"/>
</dbReference>
<dbReference type="InterPro" id="IPR036597">
    <property type="entry name" value="Fido-like_dom_sf"/>
</dbReference>
<dbReference type="PROSITE" id="PS51459">
    <property type="entry name" value="FIDO"/>
    <property type="match status" value="1"/>
</dbReference>
<name>A0ABV7YVM8_9BACT</name>
<dbReference type="PANTHER" id="PTHR13504">
    <property type="entry name" value="FIDO DOMAIN-CONTAINING PROTEIN DDB_G0283145"/>
    <property type="match status" value="1"/>
</dbReference>
<sequence>MEKKLGMWQLKTDFLAEVTEFIERISEKKTAIDKARPLPTMAIERLKEELAIEWTYNSNSIEGNTLSLNETRVVLEEGMTIGGKSLREHFETLNHHKAIGYIQNLVSPEYELRAIDLLNLHEIVIKNIDDDFSGRIRTGTVRIMGANFTPPNPNLVSDLLDELIVYVNSNPDGLHPTILATVFHHRFVWIHPFFDGNGRTVRLAMNLILQKFGFPPAIILKNDRKKYYSALNNANKGDYQKLALMMLQATERSLNIYLNLVPSAYQNYELLSNIVKEEEVPYGMEYVSYLARNGKINAYKEGRNWLSTKEDVLAYAKAQNKK</sequence>
<evidence type="ECO:0000259" key="1">
    <source>
        <dbReference type="PROSITE" id="PS51459"/>
    </source>
</evidence>
<dbReference type="Proteomes" id="UP001595616">
    <property type="component" value="Unassembled WGS sequence"/>
</dbReference>
<reference evidence="3" key="1">
    <citation type="journal article" date="2019" name="Int. J. Syst. Evol. Microbiol.">
        <title>The Global Catalogue of Microorganisms (GCM) 10K type strain sequencing project: providing services to taxonomists for standard genome sequencing and annotation.</title>
        <authorList>
            <consortium name="The Broad Institute Genomics Platform"/>
            <consortium name="The Broad Institute Genome Sequencing Center for Infectious Disease"/>
            <person name="Wu L."/>
            <person name="Ma J."/>
        </authorList>
    </citation>
    <scope>NUCLEOTIDE SEQUENCE [LARGE SCALE GENOMIC DNA]</scope>
    <source>
        <strain evidence="3">CECT 7956</strain>
    </source>
</reference>
<dbReference type="SUPFAM" id="SSF140931">
    <property type="entry name" value="Fic-like"/>
    <property type="match status" value="1"/>
</dbReference>
<gene>
    <name evidence="2" type="ORF">ACFOOI_06970</name>
</gene>
<evidence type="ECO:0000313" key="2">
    <source>
        <dbReference type="EMBL" id="MFC3810385.1"/>
    </source>
</evidence>
<accession>A0ABV7YVM8</accession>
<organism evidence="2 3">
    <name type="scientific">Lacihabitans lacunae</name>
    <dbReference type="NCBI Taxonomy" id="1028214"/>
    <lineage>
        <taxon>Bacteria</taxon>
        <taxon>Pseudomonadati</taxon>
        <taxon>Bacteroidota</taxon>
        <taxon>Cytophagia</taxon>
        <taxon>Cytophagales</taxon>
        <taxon>Leadbetterellaceae</taxon>
        <taxon>Lacihabitans</taxon>
    </lineage>
</organism>
<evidence type="ECO:0000313" key="3">
    <source>
        <dbReference type="Proteomes" id="UP001595616"/>
    </source>
</evidence>
<dbReference type="RefSeq" id="WP_379836478.1">
    <property type="nucleotide sequence ID" value="NZ_JBHRYQ010000001.1"/>
</dbReference>
<dbReference type="InterPro" id="IPR003812">
    <property type="entry name" value="Fido"/>
</dbReference>
<dbReference type="PANTHER" id="PTHR13504:SF38">
    <property type="entry name" value="FIDO DOMAIN-CONTAINING PROTEIN"/>
    <property type="match status" value="1"/>
</dbReference>
<feature type="domain" description="Fido" evidence="1">
    <location>
        <begin position="112"/>
        <end position="248"/>
    </location>
</feature>